<organism evidence="8 9">
    <name type="scientific">Virgibacillus chiguensis</name>
    <dbReference type="NCBI Taxonomy" id="411959"/>
    <lineage>
        <taxon>Bacteria</taxon>
        <taxon>Bacillati</taxon>
        <taxon>Bacillota</taxon>
        <taxon>Bacilli</taxon>
        <taxon>Bacillales</taxon>
        <taxon>Bacillaceae</taxon>
        <taxon>Virgibacillus</taxon>
    </lineage>
</organism>
<keyword evidence="9" id="KW-1185">Reference proteome</keyword>
<evidence type="ECO:0000256" key="2">
    <source>
        <dbReference type="ARBA" id="ARBA00010566"/>
    </source>
</evidence>
<evidence type="ECO:0000256" key="4">
    <source>
        <dbReference type="ARBA" id="ARBA00049288"/>
    </source>
</evidence>
<dbReference type="PANTHER" id="PTHR11739">
    <property type="entry name" value="CITRATE SYNTHASE"/>
    <property type="match status" value="1"/>
</dbReference>
<dbReference type="PROSITE" id="PS00480">
    <property type="entry name" value="CITRATE_SYNTHASE"/>
    <property type="match status" value="1"/>
</dbReference>
<dbReference type="PANTHER" id="PTHR11739:SF4">
    <property type="entry name" value="CITRATE SYNTHASE, PEROXISOMAL"/>
    <property type="match status" value="1"/>
</dbReference>
<dbReference type="Proteomes" id="UP000184079">
    <property type="component" value="Unassembled WGS sequence"/>
</dbReference>
<dbReference type="Gene3D" id="1.10.580.10">
    <property type="entry name" value="Citrate Synthase, domain 1"/>
    <property type="match status" value="1"/>
</dbReference>
<sequence>MIMSTDLADVAVAKTKLCFIDGDEGLLEYRGHEVGKLAKNHVFEEVVHLLLMGHLPSVEELSSFKNKMALYRSLPEPVKEIINTIPTDVDMLSVLRTAISTLGEFSFPPTVEQSLSICTKIPSIIAYRYNRVCKRKPVEPSNHLGHTANYLYMIKGTEPKLEQVQALEAYLISTLEHGMNPSTFTARVITSTRADIVSSVSAAISALKGPLHGGALSQISMNLQEIGSKENTERWLREKIEAGKRIMGFGHRVYKYRDPRVLPLKNIAIKLSGNDSKLDLATHVEEMTLQLLKEYKPNKQFITNVEFYAAALLNAVGFDNNLLTATFAVSRSVGWCAHSIEAANGPLIYPQSVYSGPRIGLRL</sequence>
<dbReference type="InterPro" id="IPR036969">
    <property type="entry name" value="Citrate_synthase_sf"/>
</dbReference>
<dbReference type="GO" id="GO:0036440">
    <property type="term" value="F:citrate synthase activity"/>
    <property type="evidence" value="ECO:0007669"/>
    <property type="project" value="UniProtKB-EC"/>
</dbReference>
<dbReference type="AlphaFoldDB" id="A0A1M5X4K7"/>
<dbReference type="UniPathway" id="UPA00223"/>
<evidence type="ECO:0000256" key="3">
    <source>
        <dbReference type="ARBA" id="ARBA00022679"/>
    </source>
</evidence>
<feature type="active site" evidence="6">
    <location>
        <position position="306"/>
    </location>
</feature>
<comment type="catalytic activity">
    <reaction evidence="4">
        <text>oxaloacetate + acetyl-CoA + H2O = citrate + CoA + H(+)</text>
        <dbReference type="Rhea" id="RHEA:16845"/>
        <dbReference type="ChEBI" id="CHEBI:15377"/>
        <dbReference type="ChEBI" id="CHEBI:15378"/>
        <dbReference type="ChEBI" id="CHEBI:16452"/>
        <dbReference type="ChEBI" id="CHEBI:16947"/>
        <dbReference type="ChEBI" id="CHEBI:57287"/>
        <dbReference type="ChEBI" id="CHEBI:57288"/>
        <dbReference type="EC" id="2.3.3.16"/>
    </reaction>
</comment>
<dbReference type="GO" id="GO:0005975">
    <property type="term" value="P:carbohydrate metabolic process"/>
    <property type="evidence" value="ECO:0007669"/>
    <property type="project" value="TreeGrafter"/>
</dbReference>
<comment type="similarity">
    <text evidence="2 5 7">Belongs to the citrate synthase family.</text>
</comment>
<evidence type="ECO:0000256" key="5">
    <source>
        <dbReference type="PIRNR" id="PIRNR001369"/>
    </source>
</evidence>
<dbReference type="InterPro" id="IPR024176">
    <property type="entry name" value="Citrate_synthase_bac-typ"/>
</dbReference>
<dbReference type="InterPro" id="IPR016143">
    <property type="entry name" value="Citrate_synth-like_sm_a-sub"/>
</dbReference>
<evidence type="ECO:0000256" key="6">
    <source>
        <dbReference type="PIRSR" id="PIRSR001369-1"/>
    </source>
</evidence>
<keyword evidence="3 5" id="KW-0808">Transferase</keyword>
<dbReference type="EMBL" id="FQXD01000021">
    <property type="protein sequence ID" value="SHH94454.1"/>
    <property type="molecule type" value="Genomic_DNA"/>
</dbReference>
<reference evidence="9" key="1">
    <citation type="submission" date="2016-11" db="EMBL/GenBank/DDBJ databases">
        <authorList>
            <person name="Varghese N."/>
            <person name="Submissions S."/>
        </authorList>
    </citation>
    <scope>NUCLEOTIDE SEQUENCE [LARGE SCALE GENOMIC DNA]</scope>
    <source>
        <strain evidence="9">CGMCC 1.6496</strain>
    </source>
</reference>
<accession>A0A1M5X4K7</accession>
<dbReference type="InterPro" id="IPR019810">
    <property type="entry name" value="Citrate_synthase_AS"/>
</dbReference>
<evidence type="ECO:0000256" key="7">
    <source>
        <dbReference type="RuleBase" id="RU003406"/>
    </source>
</evidence>
<gene>
    <name evidence="8" type="ORF">SAMN05421807_1215</name>
</gene>
<protein>
    <recommendedName>
        <fullName evidence="5">Citrate synthase</fullName>
    </recommendedName>
</protein>
<dbReference type="SUPFAM" id="SSF48256">
    <property type="entry name" value="Citrate synthase"/>
    <property type="match status" value="1"/>
</dbReference>
<dbReference type="PRINTS" id="PR00143">
    <property type="entry name" value="CITRTSNTHASE"/>
</dbReference>
<feature type="active site" evidence="6">
    <location>
        <position position="251"/>
    </location>
</feature>
<evidence type="ECO:0000313" key="9">
    <source>
        <dbReference type="Proteomes" id="UP000184079"/>
    </source>
</evidence>
<dbReference type="Gene3D" id="1.10.230.10">
    <property type="entry name" value="Cytochrome P450-Terp, domain 2"/>
    <property type="match status" value="1"/>
</dbReference>
<dbReference type="PIRSF" id="PIRSF001369">
    <property type="entry name" value="Citrate_synth"/>
    <property type="match status" value="1"/>
</dbReference>
<dbReference type="GO" id="GO:0005829">
    <property type="term" value="C:cytosol"/>
    <property type="evidence" value="ECO:0007669"/>
    <property type="project" value="TreeGrafter"/>
</dbReference>
<dbReference type="GO" id="GO:0006099">
    <property type="term" value="P:tricarboxylic acid cycle"/>
    <property type="evidence" value="ECO:0007669"/>
    <property type="project" value="UniProtKB-UniPathway"/>
</dbReference>
<dbReference type="InterPro" id="IPR016142">
    <property type="entry name" value="Citrate_synth-like_lrg_a-sub"/>
</dbReference>
<evidence type="ECO:0000256" key="1">
    <source>
        <dbReference type="ARBA" id="ARBA00005163"/>
    </source>
</evidence>
<dbReference type="OrthoDB" id="9800864at2"/>
<dbReference type="Pfam" id="PF00285">
    <property type="entry name" value="Citrate_synt"/>
    <property type="match status" value="1"/>
</dbReference>
<dbReference type="InterPro" id="IPR002020">
    <property type="entry name" value="Citrate_synthase"/>
</dbReference>
<name>A0A1M5X4K7_9BACI</name>
<proteinExistence type="inferred from homology"/>
<evidence type="ECO:0000313" key="8">
    <source>
        <dbReference type="EMBL" id="SHH94454.1"/>
    </source>
</evidence>
<comment type="pathway">
    <text evidence="1">Carbohydrate metabolism; tricarboxylic acid cycle.</text>
</comment>